<proteinExistence type="predicted"/>
<dbReference type="RefSeq" id="WP_407047903.1">
    <property type="nucleotide sequence ID" value="NZ_CP158568.1"/>
</dbReference>
<accession>A0AAU7X5W4</accession>
<evidence type="ECO:0000256" key="1">
    <source>
        <dbReference type="SAM" id="SignalP"/>
    </source>
</evidence>
<protein>
    <submittedName>
        <fullName evidence="2">Uncharacterized protein</fullName>
    </submittedName>
</protein>
<organism evidence="2">
    <name type="scientific">Methyloraptor flagellatus</name>
    <dbReference type="NCBI Taxonomy" id="3162530"/>
    <lineage>
        <taxon>Bacteria</taxon>
        <taxon>Pseudomonadati</taxon>
        <taxon>Pseudomonadota</taxon>
        <taxon>Alphaproteobacteria</taxon>
        <taxon>Hyphomicrobiales</taxon>
        <taxon>Ancalomicrobiaceae</taxon>
        <taxon>Methyloraptor</taxon>
    </lineage>
</organism>
<feature type="signal peptide" evidence="1">
    <location>
        <begin position="1"/>
        <end position="22"/>
    </location>
</feature>
<dbReference type="EMBL" id="CP158568">
    <property type="protein sequence ID" value="XBY42801.1"/>
    <property type="molecule type" value="Genomic_DNA"/>
</dbReference>
<gene>
    <name evidence="2" type="ORF">ABS361_11775</name>
</gene>
<dbReference type="KEGG" id="mflg:ABS361_11775"/>
<dbReference type="AlphaFoldDB" id="A0AAU7X5W4"/>
<keyword evidence="1" id="KW-0732">Signal</keyword>
<evidence type="ECO:0000313" key="2">
    <source>
        <dbReference type="EMBL" id="XBY42801.1"/>
    </source>
</evidence>
<reference evidence="2" key="1">
    <citation type="submission" date="2024-06" db="EMBL/GenBank/DDBJ databases">
        <title>Methylostella associata gen. nov., sp. nov., a novel Ancalomicrobiaceae-affiliated facultatively methylotrophic bacteria that feed on methanotrophs of the genus Methylococcus.</title>
        <authorList>
            <person name="Saltykova V."/>
            <person name="Danilova O.V."/>
            <person name="Oshkin I.Y."/>
            <person name="Belova S.E."/>
            <person name="Pimenov N.V."/>
            <person name="Dedysh S.N."/>
        </authorList>
    </citation>
    <scope>NUCLEOTIDE SEQUENCE</scope>
    <source>
        <strain evidence="2">S20</strain>
    </source>
</reference>
<sequence length="158" mass="16370">MFDFKKASVAVAAGAAAIVALATPAAAQFDRPGGGRWVRCAQEDGYCRVPYPTIVRYGANNNVVERRVNGGGIACNNRTFGDPAYGIRKICLFLARDDGPPSPPRGDWARCAVEGATARCPIRRASATAPAATISSAMSVRAASNARTAPSATPLSAS</sequence>
<feature type="chain" id="PRO_5043694836" evidence="1">
    <location>
        <begin position="23"/>
        <end position="158"/>
    </location>
</feature>
<name>A0AAU7X5W4_9HYPH</name>